<gene>
    <name evidence="3" type="ORF">DFR36_102244</name>
</gene>
<dbReference type="Proteomes" id="UP000246483">
    <property type="component" value="Unassembled WGS sequence"/>
</dbReference>
<evidence type="ECO:0000313" key="3">
    <source>
        <dbReference type="EMBL" id="PWW47866.1"/>
    </source>
</evidence>
<sequence>MPADSPTPPRPQPRPGAPRRGPAEKAPPGPTGRHEKRARNIVLIALALLVVAVLGFNLLAPRDRLQAPDAPRDAVGSHQEERPQATTTAPGDGSVSRSTPEAADTPTPAGRERMGAPALSNPQPEPLRQESQPAR</sequence>
<evidence type="ECO:0000313" key="4">
    <source>
        <dbReference type="Proteomes" id="UP000246483"/>
    </source>
</evidence>
<keyword evidence="4" id="KW-1185">Reference proteome</keyword>
<feature type="region of interest" description="Disordered" evidence="1">
    <location>
        <begin position="1"/>
        <end position="35"/>
    </location>
</feature>
<keyword evidence="2" id="KW-0472">Membrane</keyword>
<dbReference type="AlphaFoldDB" id="A0A317RD76"/>
<accession>A0A317RD76</accession>
<organism evidence="3 4">
    <name type="scientific">Melaminivora alkalimesophila</name>
    <dbReference type="NCBI Taxonomy" id="1165852"/>
    <lineage>
        <taxon>Bacteria</taxon>
        <taxon>Pseudomonadati</taxon>
        <taxon>Pseudomonadota</taxon>
        <taxon>Betaproteobacteria</taxon>
        <taxon>Burkholderiales</taxon>
        <taxon>Comamonadaceae</taxon>
        <taxon>Melaminivora</taxon>
    </lineage>
</organism>
<name>A0A317RD76_9BURK</name>
<proteinExistence type="predicted"/>
<evidence type="ECO:0000256" key="2">
    <source>
        <dbReference type="SAM" id="Phobius"/>
    </source>
</evidence>
<feature type="compositionally biased region" description="Polar residues" evidence="1">
    <location>
        <begin position="84"/>
        <end position="99"/>
    </location>
</feature>
<dbReference type="RefSeq" id="WP_075807024.1">
    <property type="nucleotide sequence ID" value="NZ_ALEE01000333.1"/>
</dbReference>
<feature type="compositionally biased region" description="Pro residues" evidence="1">
    <location>
        <begin position="1"/>
        <end position="16"/>
    </location>
</feature>
<keyword evidence="2" id="KW-0812">Transmembrane</keyword>
<feature type="compositionally biased region" description="Basic and acidic residues" evidence="1">
    <location>
        <begin position="62"/>
        <end position="72"/>
    </location>
</feature>
<reference evidence="3 4" key="1">
    <citation type="submission" date="2018-05" db="EMBL/GenBank/DDBJ databases">
        <title>Genomic Encyclopedia of Type Strains, Phase IV (KMG-IV): sequencing the most valuable type-strain genomes for metagenomic binning, comparative biology and taxonomic classification.</title>
        <authorList>
            <person name="Goeker M."/>
        </authorList>
    </citation>
    <scope>NUCLEOTIDE SEQUENCE [LARGE SCALE GENOMIC DNA]</scope>
    <source>
        <strain evidence="3 4">DSM 26006</strain>
    </source>
</reference>
<dbReference type="OrthoDB" id="10003982at2"/>
<keyword evidence="2" id="KW-1133">Transmembrane helix</keyword>
<evidence type="ECO:0000256" key="1">
    <source>
        <dbReference type="SAM" id="MobiDB-lite"/>
    </source>
</evidence>
<protein>
    <submittedName>
        <fullName evidence="3">Uncharacterized protein</fullName>
    </submittedName>
</protein>
<feature type="transmembrane region" description="Helical" evidence="2">
    <location>
        <begin position="41"/>
        <end position="60"/>
    </location>
</feature>
<feature type="region of interest" description="Disordered" evidence="1">
    <location>
        <begin position="62"/>
        <end position="135"/>
    </location>
</feature>
<comment type="caution">
    <text evidence="3">The sequence shown here is derived from an EMBL/GenBank/DDBJ whole genome shotgun (WGS) entry which is preliminary data.</text>
</comment>
<dbReference type="EMBL" id="QGUB01000002">
    <property type="protein sequence ID" value="PWW47866.1"/>
    <property type="molecule type" value="Genomic_DNA"/>
</dbReference>